<comment type="caution">
    <text evidence="2">The sequence shown here is derived from an EMBL/GenBank/DDBJ whole genome shotgun (WGS) entry which is preliminary data.</text>
</comment>
<evidence type="ECO:0000313" key="3">
    <source>
        <dbReference type="Proteomes" id="UP001501747"/>
    </source>
</evidence>
<organism evidence="2 3">
    <name type="scientific">Allokutzneria multivorans</name>
    <dbReference type="NCBI Taxonomy" id="1142134"/>
    <lineage>
        <taxon>Bacteria</taxon>
        <taxon>Bacillati</taxon>
        <taxon>Actinomycetota</taxon>
        <taxon>Actinomycetes</taxon>
        <taxon>Pseudonocardiales</taxon>
        <taxon>Pseudonocardiaceae</taxon>
        <taxon>Allokutzneria</taxon>
    </lineage>
</organism>
<feature type="compositionally biased region" description="Polar residues" evidence="1">
    <location>
        <begin position="18"/>
        <end position="33"/>
    </location>
</feature>
<gene>
    <name evidence="2" type="ORF">GCM10022247_54300</name>
</gene>
<feature type="compositionally biased region" description="Low complexity" evidence="1">
    <location>
        <begin position="94"/>
        <end position="103"/>
    </location>
</feature>
<evidence type="ECO:0000313" key="2">
    <source>
        <dbReference type="EMBL" id="GAA4023142.1"/>
    </source>
</evidence>
<feature type="region of interest" description="Disordered" evidence="1">
    <location>
        <begin position="1"/>
        <end position="33"/>
    </location>
</feature>
<dbReference type="EMBL" id="BAABAL010000018">
    <property type="protein sequence ID" value="GAA4023142.1"/>
    <property type="molecule type" value="Genomic_DNA"/>
</dbReference>
<reference evidence="3" key="1">
    <citation type="journal article" date="2019" name="Int. J. Syst. Evol. Microbiol.">
        <title>The Global Catalogue of Microorganisms (GCM) 10K type strain sequencing project: providing services to taxonomists for standard genome sequencing and annotation.</title>
        <authorList>
            <consortium name="The Broad Institute Genomics Platform"/>
            <consortium name="The Broad Institute Genome Sequencing Center for Infectious Disease"/>
            <person name="Wu L."/>
            <person name="Ma J."/>
        </authorList>
    </citation>
    <scope>NUCLEOTIDE SEQUENCE [LARGE SCALE GENOMIC DNA]</scope>
    <source>
        <strain evidence="3">JCM 17342</strain>
    </source>
</reference>
<feature type="region of interest" description="Disordered" evidence="1">
    <location>
        <begin position="94"/>
        <end position="139"/>
    </location>
</feature>
<proteinExistence type="predicted"/>
<accession>A0ABP7TAM6</accession>
<name>A0ABP7TAM6_9PSEU</name>
<protein>
    <submittedName>
        <fullName evidence="2">Uncharacterized protein</fullName>
    </submittedName>
</protein>
<sequence length="139" mass="14391">MPVAGIDPRAKNPAPSKGTRSSRWSNCSSERTSGMVTGLSLNLDQPAYVAAFAEWARGAPPGGGGTTENHHTVVTIGGAVGAQALHILAIGDPASRAAPWSSPRRPPRIEDVAEPRSAARHRTSIDTAANGHEPSGRRG</sequence>
<keyword evidence="3" id="KW-1185">Reference proteome</keyword>
<dbReference type="Proteomes" id="UP001501747">
    <property type="component" value="Unassembled WGS sequence"/>
</dbReference>
<evidence type="ECO:0000256" key="1">
    <source>
        <dbReference type="SAM" id="MobiDB-lite"/>
    </source>
</evidence>